<reference evidence="3" key="1">
    <citation type="submission" date="2020-06" db="EMBL/GenBank/DDBJ databases">
        <title>Draft genomic sequecing of Geomonas sp. Red745.</title>
        <authorList>
            <person name="Itoh H."/>
            <person name="Xu Z.X."/>
            <person name="Ushijima N."/>
            <person name="Masuda Y."/>
            <person name="Shiratori Y."/>
            <person name="Senoo K."/>
        </authorList>
    </citation>
    <scope>NUCLEOTIDE SEQUENCE [LARGE SCALE GENOMIC DNA]</scope>
    <source>
        <strain evidence="3">Red745</strain>
    </source>
</reference>
<organism evidence="2 3">
    <name type="scientific">Geomonas limicola</name>
    <dbReference type="NCBI Taxonomy" id="2740186"/>
    <lineage>
        <taxon>Bacteria</taxon>
        <taxon>Pseudomonadati</taxon>
        <taxon>Thermodesulfobacteriota</taxon>
        <taxon>Desulfuromonadia</taxon>
        <taxon>Geobacterales</taxon>
        <taxon>Geobacteraceae</taxon>
        <taxon>Geomonas</taxon>
    </lineage>
</organism>
<dbReference type="Proteomes" id="UP000587586">
    <property type="component" value="Unassembled WGS sequence"/>
</dbReference>
<comment type="caution">
    <text evidence="2">The sequence shown here is derived from an EMBL/GenBank/DDBJ whole genome shotgun (WGS) entry which is preliminary data.</text>
</comment>
<proteinExistence type="predicted"/>
<dbReference type="InterPro" id="IPR025411">
    <property type="entry name" value="DUF4136"/>
</dbReference>
<dbReference type="EMBL" id="BLXZ01000007">
    <property type="protein sequence ID" value="GFO69923.1"/>
    <property type="molecule type" value="Genomic_DNA"/>
</dbReference>
<evidence type="ECO:0000313" key="2">
    <source>
        <dbReference type="EMBL" id="GFO69923.1"/>
    </source>
</evidence>
<name>A0A6V8NEC3_9BACT</name>
<evidence type="ECO:0000259" key="1">
    <source>
        <dbReference type="Pfam" id="PF13590"/>
    </source>
</evidence>
<dbReference type="PROSITE" id="PS51257">
    <property type="entry name" value="PROKAR_LIPOPROTEIN"/>
    <property type="match status" value="1"/>
</dbReference>
<gene>
    <name evidence="2" type="ORF">GMLC_35020</name>
</gene>
<feature type="domain" description="DUF4136" evidence="1">
    <location>
        <begin position="96"/>
        <end position="201"/>
    </location>
</feature>
<protein>
    <recommendedName>
        <fullName evidence="1">DUF4136 domain-containing protein</fullName>
    </recommendedName>
</protein>
<dbReference type="Gene3D" id="3.30.160.670">
    <property type="match status" value="1"/>
</dbReference>
<dbReference type="AlphaFoldDB" id="A0A6V8NEC3"/>
<dbReference type="RefSeq" id="WP_183362500.1">
    <property type="nucleotide sequence ID" value="NZ_BLXZ01000007.1"/>
</dbReference>
<evidence type="ECO:0000313" key="3">
    <source>
        <dbReference type="Proteomes" id="UP000587586"/>
    </source>
</evidence>
<keyword evidence="3" id="KW-1185">Reference proteome</keyword>
<sequence length="206" mass="22779">MHRSLKIAGVLLVALVFSSCSSISVVETWRNPSLHPIRLHKMLVVSITKKDVNRPVYEDVMASELTKHGIDAIPSHTLIPSGVRPDRGVLDRAVKKAAADSVLTVQTTKVERQTAIEPGYVNTYPGYWYPEAFPTWDLYGYYGTMAGPTYISTYDIATLQINVFDTGTGKLVWAATVTSYEPDNVISVAKDLGNMVYEALAKERLL</sequence>
<dbReference type="Pfam" id="PF13590">
    <property type="entry name" value="DUF4136"/>
    <property type="match status" value="1"/>
</dbReference>
<accession>A0A6V8NEC3</accession>